<evidence type="ECO:0000259" key="9">
    <source>
        <dbReference type="Pfam" id="PF00889"/>
    </source>
</evidence>
<proteinExistence type="inferred from homology"/>
<dbReference type="InterPro" id="IPR001816">
    <property type="entry name" value="Transl_elong_EFTs/EF1B"/>
</dbReference>
<feature type="region of interest" description="Involved in Mg(2+) ion dislocation from EF-Tu" evidence="6">
    <location>
        <begin position="81"/>
        <end position="84"/>
    </location>
</feature>
<comment type="function">
    <text evidence="5 6 7">Associates with the EF-Tu.GDP complex and induces the exchange of GDP to GTP. It remains bound to the aminoacyl-tRNA.EF-Tu.GTP complex up to the GTP hydrolysis stage on the ribosome.</text>
</comment>
<protein>
    <recommendedName>
        <fullName evidence="2 6">Elongation factor Ts</fullName>
        <shortName evidence="6">EF-Ts</shortName>
    </recommendedName>
</protein>
<dbReference type="GO" id="GO:0003746">
    <property type="term" value="F:translation elongation factor activity"/>
    <property type="evidence" value="ECO:0007669"/>
    <property type="project" value="UniProtKB-UniRule"/>
</dbReference>
<dbReference type="RefSeq" id="WP_044284096.1">
    <property type="nucleotide sequence ID" value="NZ_JFAD01000014.1"/>
</dbReference>
<evidence type="ECO:0000256" key="2">
    <source>
        <dbReference type="ARBA" id="ARBA00016956"/>
    </source>
</evidence>
<dbReference type="InterPro" id="IPR009060">
    <property type="entry name" value="UBA-like_sf"/>
</dbReference>
<keyword evidence="6" id="KW-0963">Cytoplasm</keyword>
<dbReference type="InterPro" id="IPR036402">
    <property type="entry name" value="EF-Ts_dimer_sf"/>
</dbReference>
<organism evidence="10 11">
    <name type="scientific">Mesomycoplasma ovipneumoniae 14811</name>
    <dbReference type="NCBI Taxonomy" id="1188239"/>
    <lineage>
        <taxon>Bacteria</taxon>
        <taxon>Bacillati</taxon>
        <taxon>Mycoplasmatota</taxon>
        <taxon>Mycoplasmoidales</taxon>
        <taxon>Metamycoplasmataceae</taxon>
        <taxon>Mesomycoplasma</taxon>
    </lineage>
</organism>
<evidence type="ECO:0000256" key="1">
    <source>
        <dbReference type="ARBA" id="ARBA00005532"/>
    </source>
</evidence>
<dbReference type="FunFam" id="1.10.8.10:FF:000001">
    <property type="entry name" value="Elongation factor Ts"/>
    <property type="match status" value="1"/>
</dbReference>
<dbReference type="Pfam" id="PF00889">
    <property type="entry name" value="EF_TS"/>
    <property type="match status" value="1"/>
</dbReference>
<dbReference type="GO" id="GO:0005737">
    <property type="term" value="C:cytoplasm"/>
    <property type="evidence" value="ECO:0007669"/>
    <property type="project" value="UniProtKB-SubCell"/>
</dbReference>
<keyword evidence="3 6" id="KW-0251">Elongation factor</keyword>
<dbReference type="PROSITE" id="PS01127">
    <property type="entry name" value="EF_TS_2"/>
    <property type="match status" value="1"/>
</dbReference>
<evidence type="ECO:0000256" key="3">
    <source>
        <dbReference type="ARBA" id="ARBA00022768"/>
    </source>
</evidence>
<dbReference type="Gene3D" id="1.10.286.20">
    <property type="match status" value="1"/>
</dbReference>
<feature type="domain" description="Translation elongation factor EFTs/EF1B dimerisation" evidence="9">
    <location>
        <begin position="72"/>
        <end position="279"/>
    </location>
</feature>
<accession>A0A014NQS8</accession>
<evidence type="ECO:0000256" key="5">
    <source>
        <dbReference type="ARBA" id="ARBA00025453"/>
    </source>
</evidence>
<dbReference type="PANTHER" id="PTHR11741">
    <property type="entry name" value="ELONGATION FACTOR TS"/>
    <property type="match status" value="1"/>
</dbReference>
<dbReference type="EMBL" id="JFAD01000014">
    <property type="protein sequence ID" value="EXU61207.1"/>
    <property type="molecule type" value="Genomic_DNA"/>
</dbReference>
<dbReference type="SUPFAM" id="SSF46934">
    <property type="entry name" value="UBA-like"/>
    <property type="match status" value="1"/>
</dbReference>
<dbReference type="HAMAP" id="MF_00050">
    <property type="entry name" value="EF_Ts"/>
    <property type="match status" value="1"/>
</dbReference>
<gene>
    <name evidence="6 10" type="primary">tsf</name>
    <name evidence="10" type="ORF">MOVI_2500</name>
</gene>
<comment type="caution">
    <text evidence="10">The sequence shown here is derived from an EMBL/GenBank/DDBJ whole genome shotgun (WGS) entry which is preliminary data.</text>
</comment>
<dbReference type="NCBIfam" id="TIGR00116">
    <property type="entry name" value="tsf"/>
    <property type="match status" value="1"/>
</dbReference>
<evidence type="ECO:0000256" key="8">
    <source>
        <dbReference type="RuleBase" id="RU000643"/>
    </source>
</evidence>
<dbReference type="PANTHER" id="PTHR11741:SF0">
    <property type="entry name" value="ELONGATION FACTOR TS, MITOCHONDRIAL"/>
    <property type="match status" value="1"/>
</dbReference>
<evidence type="ECO:0000256" key="4">
    <source>
        <dbReference type="ARBA" id="ARBA00022917"/>
    </source>
</evidence>
<reference evidence="10 11" key="1">
    <citation type="submission" date="2014-03" db="EMBL/GenBank/DDBJ databases">
        <title>Genome sequence of Mycoplasma ovipneumoniae strain 14811.</title>
        <authorList>
            <person name="Sirand-Pugnet P."/>
            <person name="Breton M."/>
            <person name="Dordet-Frisoni E."/>
            <person name="Baranowski E."/>
            <person name="Barre A."/>
            <person name="Couture C."/>
            <person name="Dupuy V."/>
            <person name="Gaurivaud P."/>
            <person name="Jacob D."/>
            <person name="Lemaitre C."/>
            <person name="Manso-Silvan L."/>
            <person name="Nikolski M."/>
            <person name="Nouvel L.-X."/>
            <person name="Poumarat F."/>
            <person name="Tardy F."/>
            <person name="Thebault P."/>
            <person name="Theil S."/>
            <person name="Citti C."/>
            <person name="Thiaucourt F."/>
            <person name="Blanchard A."/>
        </authorList>
    </citation>
    <scope>NUCLEOTIDE SEQUENCE [LARGE SCALE GENOMIC DNA]</scope>
    <source>
        <strain evidence="10 11">14811</strain>
    </source>
</reference>
<dbReference type="PATRIC" id="fig|1188239.3.peg.617"/>
<dbReference type="AlphaFoldDB" id="A0A014NQS8"/>
<dbReference type="SUPFAM" id="SSF54713">
    <property type="entry name" value="Elongation factor Ts (EF-Ts), dimerisation domain"/>
    <property type="match status" value="2"/>
</dbReference>
<sequence>MLKIDKLAKIKELREITDAPFVDCKTALENSDYEINGAIKWLHENGKSKALKKADRIAAEGLVLATKCEKHALIFELNSETDFVAKNQNFVKLQGEIAKLLLENDFDNLETALTIKNQDSRTIAEMLIESTATMGEKITLRRVLKTKILEGQKVGLYTHSNGQIASVVVIDGGNCSIAKDISMHVSALKPEFNFESDLPQERLAEITQKVEDSLALDKNFEKKPEEIKQKIKRGKIEKELSEFVLEFQPLATDSAISVGKYLEQNSAKLVQAVRFEVGEGIEKQAVDFYTEVNSQIKEAK</sequence>
<evidence type="ECO:0000256" key="7">
    <source>
        <dbReference type="RuleBase" id="RU000642"/>
    </source>
</evidence>
<dbReference type="InterPro" id="IPR018101">
    <property type="entry name" value="Transl_elong_Ts_CS"/>
</dbReference>
<evidence type="ECO:0000256" key="6">
    <source>
        <dbReference type="HAMAP-Rule" id="MF_00050"/>
    </source>
</evidence>
<comment type="subcellular location">
    <subcellularLocation>
        <location evidence="6 8">Cytoplasm</location>
    </subcellularLocation>
</comment>
<evidence type="ECO:0000313" key="10">
    <source>
        <dbReference type="EMBL" id="EXU61207.1"/>
    </source>
</evidence>
<dbReference type="Gene3D" id="1.10.8.10">
    <property type="entry name" value="DNA helicase RuvA subunit, C-terminal domain"/>
    <property type="match status" value="1"/>
</dbReference>
<dbReference type="STRING" id="1188239.MOVI_2500"/>
<keyword evidence="4 6" id="KW-0648">Protein biosynthesis</keyword>
<dbReference type="Gene3D" id="3.30.479.20">
    <property type="entry name" value="Elongation factor Ts, dimerisation domain"/>
    <property type="match status" value="2"/>
</dbReference>
<dbReference type="eggNOG" id="COG0264">
    <property type="taxonomic scope" value="Bacteria"/>
</dbReference>
<name>A0A014NQS8_9BACT</name>
<dbReference type="InterPro" id="IPR014039">
    <property type="entry name" value="Transl_elong_EFTs/EF1B_dimer"/>
</dbReference>
<evidence type="ECO:0000313" key="11">
    <source>
        <dbReference type="Proteomes" id="UP000020977"/>
    </source>
</evidence>
<dbReference type="Proteomes" id="UP000020977">
    <property type="component" value="Unassembled WGS sequence"/>
</dbReference>
<dbReference type="CDD" id="cd14275">
    <property type="entry name" value="UBA_EF-Ts"/>
    <property type="match status" value="1"/>
</dbReference>
<comment type="similarity">
    <text evidence="1 6 7">Belongs to the EF-Ts family.</text>
</comment>